<reference evidence="1" key="2">
    <citation type="journal article" date="2015" name="Data Brief">
        <title>Shoot transcriptome of the giant reed, Arundo donax.</title>
        <authorList>
            <person name="Barrero R.A."/>
            <person name="Guerrero F.D."/>
            <person name="Moolhuijzen P."/>
            <person name="Goolsby J.A."/>
            <person name="Tidwell J."/>
            <person name="Bellgard S.E."/>
            <person name="Bellgard M.I."/>
        </authorList>
    </citation>
    <scope>NUCLEOTIDE SEQUENCE</scope>
    <source>
        <tissue evidence="1">Shoot tissue taken approximately 20 cm above the soil surface</tissue>
    </source>
</reference>
<accession>A0A0A9BCL0</accession>
<dbReference type="EMBL" id="GBRH01237987">
    <property type="protein sequence ID" value="JAD59908.1"/>
    <property type="molecule type" value="Transcribed_RNA"/>
</dbReference>
<name>A0A0A9BCL0_ARUDO</name>
<dbReference type="AlphaFoldDB" id="A0A0A9BCL0"/>
<reference evidence="1" key="1">
    <citation type="submission" date="2014-09" db="EMBL/GenBank/DDBJ databases">
        <authorList>
            <person name="Magalhaes I.L.F."/>
            <person name="Oliveira U."/>
            <person name="Santos F.R."/>
            <person name="Vidigal T.H.D.A."/>
            <person name="Brescovit A.D."/>
            <person name="Santos A.J."/>
        </authorList>
    </citation>
    <scope>NUCLEOTIDE SEQUENCE</scope>
    <source>
        <tissue evidence="1">Shoot tissue taken approximately 20 cm above the soil surface</tissue>
    </source>
</reference>
<sequence length="41" mass="5106">MKGAFYMHIYIQLFFKYAYIQAAYEIMKSGYKLLIYYYMLN</sequence>
<proteinExistence type="predicted"/>
<organism evidence="1">
    <name type="scientific">Arundo donax</name>
    <name type="common">Giant reed</name>
    <name type="synonym">Donax arundinaceus</name>
    <dbReference type="NCBI Taxonomy" id="35708"/>
    <lineage>
        <taxon>Eukaryota</taxon>
        <taxon>Viridiplantae</taxon>
        <taxon>Streptophyta</taxon>
        <taxon>Embryophyta</taxon>
        <taxon>Tracheophyta</taxon>
        <taxon>Spermatophyta</taxon>
        <taxon>Magnoliopsida</taxon>
        <taxon>Liliopsida</taxon>
        <taxon>Poales</taxon>
        <taxon>Poaceae</taxon>
        <taxon>PACMAD clade</taxon>
        <taxon>Arundinoideae</taxon>
        <taxon>Arundineae</taxon>
        <taxon>Arundo</taxon>
    </lineage>
</organism>
<protein>
    <submittedName>
        <fullName evidence="1">Uncharacterized protein</fullName>
    </submittedName>
</protein>
<evidence type="ECO:0000313" key="1">
    <source>
        <dbReference type="EMBL" id="JAD59908.1"/>
    </source>
</evidence>